<gene>
    <name evidence="5" type="ORF">PBS003_LOCUS2980</name>
</gene>
<organism evidence="5 6">
    <name type="scientific">Peronospora belbahrii</name>
    <dbReference type="NCBI Taxonomy" id="622444"/>
    <lineage>
        <taxon>Eukaryota</taxon>
        <taxon>Sar</taxon>
        <taxon>Stramenopiles</taxon>
        <taxon>Oomycota</taxon>
        <taxon>Peronosporomycetes</taxon>
        <taxon>Peronosporales</taxon>
        <taxon>Peronosporaceae</taxon>
        <taxon>Peronospora</taxon>
    </lineage>
</organism>
<keyword evidence="1 2" id="KW-0103">Bromodomain</keyword>
<dbReference type="InterPro" id="IPR036427">
    <property type="entry name" value="Bromodomain-like_sf"/>
</dbReference>
<dbReference type="Proteomes" id="UP001160483">
    <property type="component" value="Unassembled WGS sequence"/>
</dbReference>
<dbReference type="SMART" id="SM00297">
    <property type="entry name" value="BROMO"/>
    <property type="match status" value="1"/>
</dbReference>
<comment type="caution">
    <text evidence="5">The sequence shown here is derived from an EMBL/GenBank/DDBJ whole genome shotgun (WGS) entry which is preliminary data.</text>
</comment>
<evidence type="ECO:0000256" key="1">
    <source>
        <dbReference type="ARBA" id="ARBA00023117"/>
    </source>
</evidence>
<dbReference type="PROSITE" id="PS50014">
    <property type="entry name" value="BROMODOMAIN_2"/>
    <property type="match status" value="1"/>
</dbReference>
<protein>
    <recommendedName>
        <fullName evidence="4">Bromo domain-containing protein</fullName>
    </recommendedName>
</protein>
<feature type="region of interest" description="Disordered" evidence="3">
    <location>
        <begin position="126"/>
        <end position="156"/>
    </location>
</feature>
<reference evidence="5" key="1">
    <citation type="submission" date="2021-11" db="EMBL/GenBank/DDBJ databases">
        <authorList>
            <person name="Islam A."/>
            <person name="Islam S."/>
            <person name="Flora M.S."/>
            <person name="Rahman M."/>
            <person name="Ziaur R.M."/>
            <person name="Epstein J.H."/>
            <person name="Hassan M."/>
            <person name="Klassen M."/>
            <person name="Woodard K."/>
            <person name="Webb A."/>
            <person name="Webby R.J."/>
            <person name="El Zowalaty M.E."/>
        </authorList>
    </citation>
    <scope>NUCLEOTIDE SEQUENCE</scope>
    <source>
        <strain evidence="5">Pbs3</strain>
    </source>
</reference>
<evidence type="ECO:0000259" key="4">
    <source>
        <dbReference type="PROSITE" id="PS50014"/>
    </source>
</evidence>
<dbReference type="PANTHER" id="PTHR45926">
    <property type="entry name" value="OSJNBA0053K19.4 PROTEIN"/>
    <property type="match status" value="1"/>
</dbReference>
<proteinExistence type="predicted"/>
<dbReference type="Pfam" id="PF00439">
    <property type="entry name" value="Bromodomain"/>
    <property type="match status" value="1"/>
</dbReference>
<evidence type="ECO:0000313" key="6">
    <source>
        <dbReference type="Proteomes" id="UP001160483"/>
    </source>
</evidence>
<dbReference type="AlphaFoldDB" id="A0AAU9KZS7"/>
<dbReference type="EMBL" id="CAKKTJ010000144">
    <property type="protein sequence ID" value="CAH0476192.1"/>
    <property type="molecule type" value="Genomic_DNA"/>
</dbReference>
<dbReference type="Gene3D" id="1.20.920.10">
    <property type="entry name" value="Bromodomain-like"/>
    <property type="match status" value="1"/>
</dbReference>
<feature type="domain" description="Bromo" evidence="4">
    <location>
        <begin position="32"/>
        <end position="93"/>
    </location>
</feature>
<dbReference type="PRINTS" id="PR00503">
    <property type="entry name" value="BROMODOMAIN"/>
</dbReference>
<sequence length="156" mass="17946">MISEVAHAECERLLELLTNPRVQESWSWVFMSRVNLPGYDKVIKKPMDLGTIKKHLGSKPSRCRFKSHEKFAKDVCLVFHNALVYNKDDQDVEGSVYAAAQHLLRVFETAYAKSIENVLKADDAMKAAHREAKKEEKRRGDGKIEKKKEQEEEGED</sequence>
<accession>A0AAU9KZS7</accession>
<evidence type="ECO:0000313" key="5">
    <source>
        <dbReference type="EMBL" id="CAH0476192.1"/>
    </source>
</evidence>
<dbReference type="SUPFAM" id="SSF47370">
    <property type="entry name" value="Bromodomain"/>
    <property type="match status" value="1"/>
</dbReference>
<name>A0AAU9KZS7_9STRA</name>
<evidence type="ECO:0000256" key="3">
    <source>
        <dbReference type="SAM" id="MobiDB-lite"/>
    </source>
</evidence>
<dbReference type="InterPro" id="IPR001487">
    <property type="entry name" value="Bromodomain"/>
</dbReference>
<evidence type="ECO:0000256" key="2">
    <source>
        <dbReference type="PROSITE-ProRule" id="PRU00035"/>
    </source>
</evidence>
<feature type="compositionally biased region" description="Basic and acidic residues" evidence="3">
    <location>
        <begin position="126"/>
        <end position="150"/>
    </location>
</feature>